<feature type="region of interest" description="Disordered" evidence="1">
    <location>
        <begin position="149"/>
        <end position="188"/>
    </location>
</feature>
<feature type="transmembrane region" description="Helical" evidence="2">
    <location>
        <begin position="87"/>
        <end position="110"/>
    </location>
</feature>
<keyword evidence="2" id="KW-0472">Membrane</keyword>
<name>A0A2U2RNE0_9MICO</name>
<comment type="caution">
    <text evidence="3">The sequence shown here is derived from an EMBL/GenBank/DDBJ whole genome shotgun (WGS) entry which is preliminary data.</text>
</comment>
<evidence type="ECO:0000313" key="3">
    <source>
        <dbReference type="EMBL" id="PWH07294.1"/>
    </source>
</evidence>
<dbReference type="PANTHER" id="PTHR34980">
    <property type="entry name" value="INNER MEMBRANE PROTEIN-RELATED-RELATED"/>
    <property type="match status" value="1"/>
</dbReference>
<feature type="transmembrane region" description="Helical" evidence="2">
    <location>
        <begin position="122"/>
        <end position="142"/>
    </location>
</feature>
<organism evidence="3 4">
    <name type="scientific">Brachybacterium endophyticum</name>
    <dbReference type="NCBI Taxonomy" id="2182385"/>
    <lineage>
        <taxon>Bacteria</taxon>
        <taxon>Bacillati</taxon>
        <taxon>Actinomycetota</taxon>
        <taxon>Actinomycetes</taxon>
        <taxon>Micrococcales</taxon>
        <taxon>Dermabacteraceae</taxon>
        <taxon>Brachybacterium</taxon>
    </lineage>
</organism>
<dbReference type="Proteomes" id="UP000245590">
    <property type="component" value="Unassembled WGS sequence"/>
</dbReference>
<keyword evidence="2" id="KW-0812">Transmembrane</keyword>
<dbReference type="EMBL" id="QFKX01000001">
    <property type="protein sequence ID" value="PWH07294.1"/>
    <property type="molecule type" value="Genomic_DNA"/>
</dbReference>
<dbReference type="AlphaFoldDB" id="A0A2U2RNE0"/>
<keyword evidence="2" id="KW-1133">Transmembrane helix</keyword>
<feature type="compositionally biased region" description="Basic and acidic residues" evidence="1">
    <location>
        <begin position="179"/>
        <end position="188"/>
    </location>
</feature>
<accession>A0A2U2RNE0</accession>
<evidence type="ECO:0000256" key="2">
    <source>
        <dbReference type="SAM" id="Phobius"/>
    </source>
</evidence>
<protein>
    <submittedName>
        <fullName evidence="3">DUF805 domain-containing protein</fullName>
    </submittedName>
</protein>
<dbReference type="PANTHER" id="PTHR34980:SF2">
    <property type="entry name" value="INNER MEMBRANE PROTEIN YHAH-RELATED"/>
    <property type="match status" value="1"/>
</dbReference>
<dbReference type="GO" id="GO:0005886">
    <property type="term" value="C:plasma membrane"/>
    <property type="evidence" value="ECO:0007669"/>
    <property type="project" value="TreeGrafter"/>
</dbReference>
<sequence>MLRTPSPVRRAPSLPPLPGATPVQALRRFVRQYAVFAGRASRSEYWWWVLINLIVTAVLDVAGRLTTGDWSWNSSVLVVARWPEGGAGTPVGILATVYSVAVILPSLAVLWRRLHDADHSGLWAFLLLIPFVGWILLAGMLASRSDPDGARFDRPTERTGPDAPLGFRSGAWTWSSSAPERERTRTGA</sequence>
<dbReference type="OrthoDB" id="9812349at2"/>
<evidence type="ECO:0000313" key="4">
    <source>
        <dbReference type="Proteomes" id="UP000245590"/>
    </source>
</evidence>
<dbReference type="RefSeq" id="WP_109274178.1">
    <property type="nucleotide sequence ID" value="NZ_QFKX01000001.1"/>
</dbReference>
<dbReference type="Pfam" id="PF05656">
    <property type="entry name" value="DUF805"/>
    <property type="match status" value="1"/>
</dbReference>
<keyword evidence="4" id="KW-1185">Reference proteome</keyword>
<gene>
    <name evidence="3" type="ORF">DEO23_01175</name>
</gene>
<reference evidence="3 4" key="1">
    <citation type="submission" date="2018-05" db="EMBL/GenBank/DDBJ databases">
        <title>Brachybacterium sp. M1HQ-2T, whole genome shotgun sequence.</title>
        <authorList>
            <person name="Tuo L."/>
        </authorList>
    </citation>
    <scope>NUCLEOTIDE SEQUENCE [LARGE SCALE GENOMIC DNA]</scope>
    <source>
        <strain evidence="3 4">M1HQ-2</strain>
    </source>
</reference>
<feature type="compositionally biased region" description="Basic and acidic residues" evidence="1">
    <location>
        <begin position="149"/>
        <end position="160"/>
    </location>
</feature>
<proteinExistence type="predicted"/>
<feature type="transmembrane region" description="Helical" evidence="2">
    <location>
        <begin position="45"/>
        <end position="67"/>
    </location>
</feature>
<evidence type="ECO:0000256" key="1">
    <source>
        <dbReference type="SAM" id="MobiDB-lite"/>
    </source>
</evidence>
<dbReference type="InterPro" id="IPR008523">
    <property type="entry name" value="DUF805"/>
</dbReference>